<dbReference type="CDD" id="cd05121">
    <property type="entry name" value="ABC1_ADCK3-like"/>
    <property type="match status" value="1"/>
</dbReference>
<feature type="domain" description="ABC1 atypical kinase-like" evidence="2">
    <location>
        <begin position="60"/>
        <end position="273"/>
    </location>
</feature>
<dbReference type="InterPro" id="IPR050154">
    <property type="entry name" value="UbiB_kinase"/>
</dbReference>
<keyword evidence="5" id="KW-1185">Reference proteome</keyword>
<dbReference type="Proteomes" id="UP001642484">
    <property type="component" value="Unassembled WGS sequence"/>
</dbReference>
<name>A0ABP0HFW7_9DINO</name>
<dbReference type="PANTHER" id="PTHR10566:SF123">
    <property type="entry name" value="PROTEIN KINASE SUPERFAMILY PROTEIN"/>
    <property type="match status" value="1"/>
</dbReference>
<dbReference type="InterPro" id="IPR011009">
    <property type="entry name" value="Kinase-like_dom_sf"/>
</dbReference>
<dbReference type="SUPFAM" id="SSF56112">
    <property type="entry name" value="Protein kinase-like (PK-like)"/>
    <property type="match status" value="1"/>
</dbReference>
<evidence type="ECO:0000256" key="1">
    <source>
        <dbReference type="ARBA" id="ARBA00009670"/>
    </source>
</evidence>
<dbReference type="InterPro" id="IPR004147">
    <property type="entry name" value="ABC1_dom"/>
</dbReference>
<organism evidence="4 5">
    <name type="scientific">Durusdinium trenchii</name>
    <dbReference type="NCBI Taxonomy" id="1381693"/>
    <lineage>
        <taxon>Eukaryota</taxon>
        <taxon>Sar</taxon>
        <taxon>Alveolata</taxon>
        <taxon>Dinophyceae</taxon>
        <taxon>Suessiales</taxon>
        <taxon>Symbiodiniaceae</taxon>
        <taxon>Durusdinium</taxon>
    </lineage>
</organism>
<gene>
    <name evidence="3" type="ORF">CCMP2556_LOCUS1051</name>
    <name evidence="4" type="ORF">CCMP2556_LOCUS1345</name>
</gene>
<protein>
    <recommendedName>
        <fullName evidence="2">ABC1 atypical kinase-like domain-containing protein</fullName>
    </recommendedName>
</protein>
<accession>A0ABP0HFW7</accession>
<reference evidence="4 5" key="1">
    <citation type="submission" date="2024-02" db="EMBL/GenBank/DDBJ databases">
        <authorList>
            <person name="Chen Y."/>
            <person name="Shah S."/>
            <person name="Dougan E. K."/>
            <person name="Thang M."/>
            <person name="Chan C."/>
        </authorList>
    </citation>
    <scope>NUCLEOTIDE SEQUENCE [LARGE SCALE GENOMIC DNA]</scope>
</reference>
<comment type="caution">
    <text evidence="4">The sequence shown here is derived from an EMBL/GenBank/DDBJ whole genome shotgun (WGS) entry which is preliminary data.</text>
</comment>
<dbReference type="EMBL" id="CAXAMN010000336">
    <property type="protein sequence ID" value="CAK8987907.1"/>
    <property type="molecule type" value="Genomic_DNA"/>
</dbReference>
<dbReference type="EMBL" id="CAXAMN010000447">
    <property type="protein sequence ID" value="CAK8988658.1"/>
    <property type="molecule type" value="Genomic_DNA"/>
</dbReference>
<evidence type="ECO:0000313" key="3">
    <source>
        <dbReference type="EMBL" id="CAK8987907.1"/>
    </source>
</evidence>
<evidence type="ECO:0000259" key="2">
    <source>
        <dbReference type="Pfam" id="PF03109"/>
    </source>
</evidence>
<dbReference type="PANTHER" id="PTHR10566">
    <property type="entry name" value="CHAPERONE-ACTIVITY OF BC1 COMPLEX CABC1 -RELATED"/>
    <property type="match status" value="1"/>
</dbReference>
<proteinExistence type="inferred from homology"/>
<comment type="similarity">
    <text evidence="1">Belongs to the protein kinase superfamily. ADCK protein kinase family.</text>
</comment>
<dbReference type="Pfam" id="PF03109">
    <property type="entry name" value="ABC1"/>
    <property type="match status" value="1"/>
</dbReference>
<sequence length="554" mass="61542">MATRSDLVSQELGKELGVLQDSMGRFPDDIALKTIQEAFGFNGPVAASRNLELAHPGTDQALFAALTPEPVAAASLAQVYRGKLLDGREVAVKVQRPGLAEQVGLDFYVLRQILAMVNALLGVTRSSEIAQSVLAEVADGLFAELDFTMEAQHIEKFRDLYGHSCPDVVVPEVIWSRTKVKVLTTSWLQGRKPRELTAKEKLRLVNLAAPCLSLQLMDAGFVHCDPHEGNMMLLDDGRLGLIDFGLVAQMTDIHQESMASAILSLLAEDYRALVPCFRGMGILNSDRDDAELMRPGETQPFAEALEEALTGGDGKDRIVQDSMGLDRRRAFGQLYEELSSLAFRYYFTLPSYYILVMRSFVTLEGIAFAADPDFNMYTTSSPYAFRRLLTPRTHDGKQLLKQTILEEAPSGRRLRLFSLLRGSLISGKRRSESKDSASMATSTIIDVLLTGDGRELRKILASLDSIVLLEDLTSAASATLRRRAVEAVLSPLRRPTPTRRRARRLLRGLMLQHLRRAARRRPFLVAKLGLQLALGTFFSRFVQKPEEIMPVDSF</sequence>
<evidence type="ECO:0000313" key="4">
    <source>
        <dbReference type="EMBL" id="CAK8988658.1"/>
    </source>
</evidence>
<evidence type="ECO:0000313" key="5">
    <source>
        <dbReference type="Proteomes" id="UP001642484"/>
    </source>
</evidence>